<sequence length="867" mass="98940">MHSPRPYGLLVINGELTEKDNLFIDHQLKKLSNQKAISNLENIRQVKDLPDGGYVILQDMGGMLKAIAHKELLLDEFEPDGLAKIYVPMLYSGVITKARIRKEEGVGFKITEQCRRRLINYSNEALPNKELHLQRFIIEPNAQTVPEFIPQNSFSDIITTQYVQQRPTWYSGAMAEVMQIVGGYGRQDFNNLPDLPFEKLRIQIPEKYMERIVQEIEGVRLPAYSGIPPLDGAFQYDYKFHSTNGVVFDTANKPWLIRVRPNGVFAMPMPIIPVTATQAFREYVEEVGDEEILNILNRYSAMPSGEKFPTGEDFEAWRRAGAIIKVCDTSDFYSHIYYSPAFGWSFNLNGTEGFNTAYNYDEDGIAVGVAYKLRCEFSPAENQGWLKAIKITGEKAKVISKYLSKLYEILPKGEQKTLAILYKLRRVDTEDIFQRALTSEYDPLGVTQNDMDYWDNLELEPIAALNGNISQVAKGYLYHNAKPKFQPQIKFPMVEAGGCISFDFSPLNPIQSGNIVRCDTIMFGYYVENSLKVVKYFLDTRWYYADLISDYEPVMTVGEWTKIEESGQKSIWGNFYTTDFDFRNSFAPIITTTKIKGVDKGFDTKPWFSFDYFFSMVGTLWRNRYYTHLTTTDSTEGRSLNIGVCIPYLNRNALILAEQNNITGGNKSESLALHSMRDPNSYRYFTYDFIFAWVGGPMNGNVYSAQKAEPSPKDGNPVWAMGYNYNPTEYSDFADQGDWLGGLPSDITWLVHPDRMKWNHNGGGGMPSIKSYSNSQIKPSSSTGAVYFDFLSQSTTVHQKIPDHWYFAISPDDFGGIFYRDACKVVFGNSEYANISETDQNNLRYKWGYSSLVEHKSAYHFIGVINE</sequence>
<dbReference type="Proteomes" id="UP000595320">
    <property type="component" value="Chromosome"/>
</dbReference>
<dbReference type="EMBL" id="CP068176">
    <property type="protein sequence ID" value="QQT86161.1"/>
    <property type="molecule type" value="Genomic_DNA"/>
</dbReference>
<evidence type="ECO:0000313" key="2">
    <source>
        <dbReference type="Proteomes" id="UP000595320"/>
    </source>
</evidence>
<proteinExistence type="predicted"/>
<dbReference type="RefSeq" id="WP_201686633.1">
    <property type="nucleotide sequence ID" value="NZ_CP068176.1"/>
</dbReference>
<dbReference type="AlphaFoldDB" id="A0A7T9UHV7"/>
<gene>
    <name evidence="1" type="ORF">I6I53_15025</name>
</gene>
<protein>
    <submittedName>
        <fullName evidence="1">Uncharacterized protein</fullName>
    </submittedName>
</protein>
<accession>A0A7T9UHV7</accession>
<name>A0A7T9UHV7_9GAMM</name>
<reference evidence="1 2" key="1">
    <citation type="submission" date="2021-01" db="EMBL/GenBank/DDBJ databases">
        <title>FDA dAtabase for Regulatory Grade micrObial Sequences (FDA-ARGOS): Supporting development and validation of Infectious Disease Dx tests.</title>
        <authorList>
            <person name="Sproer C."/>
            <person name="Gronow S."/>
            <person name="Severitt S."/>
            <person name="Schroder I."/>
            <person name="Tallon L."/>
            <person name="Sadzewicz L."/>
            <person name="Zhao X."/>
            <person name="Boylan J."/>
            <person name="Ott S."/>
            <person name="Bowen H."/>
            <person name="Vavikolanu K."/>
            <person name="Mehta A."/>
            <person name="Aluvathingal J."/>
            <person name="Nadendla S."/>
            <person name="Lowell S."/>
            <person name="Myers T."/>
            <person name="Yan Y."/>
            <person name="Sichtig H."/>
        </authorList>
    </citation>
    <scope>NUCLEOTIDE SEQUENCE [LARGE SCALE GENOMIC DNA]</scope>
    <source>
        <strain evidence="1 2">FDAARGOS_1096</strain>
    </source>
</reference>
<evidence type="ECO:0000313" key="1">
    <source>
        <dbReference type="EMBL" id="QQT86161.1"/>
    </source>
</evidence>
<organism evidence="1 2">
    <name type="scientific">Acinetobacter ursingii</name>
    <dbReference type="NCBI Taxonomy" id="108980"/>
    <lineage>
        <taxon>Bacteria</taxon>
        <taxon>Pseudomonadati</taxon>
        <taxon>Pseudomonadota</taxon>
        <taxon>Gammaproteobacteria</taxon>
        <taxon>Moraxellales</taxon>
        <taxon>Moraxellaceae</taxon>
        <taxon>Acinetobacter</taxon>
    </lineage>
</organism>